<dbReference type="SUPFAM" id="SSF56672">
    <property type="entry name" value="DNA/RNA polymerases"/>
    <property type="match status" value="1"/>
</dbReference>
<keyword evidence="4" id="KW-1185">Reference proteome</keyword>
<dbReference type="Gene3D" id="3.60.10.10">
    <property type="entry name" value="Endonuclease/exonuclease/phosphatase"/>
    <property type="match status" value="1"/>
</dbReference>
<evidence type="ECO:0000259" key="2">
    <source>
        <dbReference type="Pfam" id="PF03372"/>
    </source>
</evidence>
<evidence type="ECO:0000313" key="3">
    <source>
        <dbReference type="EnsemblPlants" id="HORVU.MOREX.r3.6HG0574920.1.CDS1"/>
    </source>
</evidence>
<feature type="domain" description="Endonuclease/exonuclease/phosphatase" evidence="2">
    <location>
        <begin position="7"/>
        <end position="209"/>
    </location>
</feature>
<dbReference type="Pfam" id="PF03372">
    <property type="entry name" value="Exo_endo_phos"/>
    <property type="match status" value="1"/>
</dbReference>
<sequence>MKLVGRNCRGLGNGPAVQGLLEVGRTEDPDIIFLSETKLTKKELEKFKWKLGLCNMVARSSEGRSRGIALFWRRGVNISLRSYGRRHIDVDVTEDDGTLWRLTGMYGESEMERKIETWRTIILLGQQHEAGRPWMCYGDFNEILVDDEKIGGGRRPQAYMDRFRDSLVHAGLCDIGYTGDKFTWRNHNKEIHSYICERLDRVTANAEWCGKFPGFSVVHERPRHSDHRPLVINTMGDAGRSGGGGGDRGFRFEAWWLQEEGCAKVIQEAWEEGKAEGCSVEQSMRKVACRMRRWHKEEIGELAGRLKRAQTDLERCMCAPVSEAKIWEEGRLRGVVNDLEEKKNTRAKQRSHVAWLKDGNRIMRYFMAVASARRKKNRIKGLVKEDGTVVKEGNDLTNYVCSYFQGLFTSSMSGRLEDLPDTVPARVTDDMNNIMLADFTREEVKAALDHIGDLKAPGPDGMPSIVHKRNWPVMGDQVVEEVLAVMNGGEIPAGWNDTVVVLIPKVKNPSRIKDLRPISLCNVIYKLVSKVIANRMKLILPQIISDNQSAFIPGRLITDNVLISYEISDYILHKTKGKEGYAAVKADMSKAYDRVEWSYLDAMLSRLGFQDRVVQLIMRCVRTVKYQIKVNGNLTE</sequence>
<accession>A0A8I7BGU3</accession>
<name>A0A8I7BGU3_HORVV</name>
<organism evidence="3 4">
    <name type="scientific">Hordeum vulgare subsp. vulgare</name>
    <name type="common">Domesticated barley</name>
    <dbReference type="NCBI Taxonomy" id="112509"/>
    <lineage>
        <taxon>Eukaryota</taxon>
        <taxon>Viridiplantae</taxon>
        <taxon>Streptophyta</taxon>
        <taxon>Embryophyta</taxon>
        <taxon>Tracheophyta</taxon>
        <taxon>Spermatophyta</taxon>
        <taxon>Magnoliopsida</taxon>
        <taxon>Liliopsida</taxon>
        <taxon>Poales</taxon>
        <taxon>Poaceae</taxon>
        <taxon>BOP clade</taxon>
        <taxon>Pooideae</taxon>
        <taxon>Triticodae</taxon>
        <taxon>Triticeae</taxon>
        <taxon>Hordeinae</taxon>
        <taxon>Hordeum</taxon>
    </lineage>
</organism>
<dbReference type="EnsemblPlants" id="HORVU.MOREX.r3.6HG0574920.1">
    <property type="protein sequence ID" value="HORVU.MOREX.r3.6HG0574920.1.CDS1"/>
    <property type="gene ID" value="HORVU.MOREX.r3.6HG0574920"/>
</dbReference>
<feature type="domain" description="Reverse transcriptase" evidence="1">
    <location>
        <begin position="507"/>
        <end position="627"/>
    </location>
</feature>
<reference evidence="3" key="3">
    <citation type="submission" date="2022-01" db="UniProtKB">
        <authorList>
            <consortium name="EnsemblPlants"/>
        </authorList>
    </citation>
    <scope>IDENTIFICATION</scope>
    <source>
        <strain evidence="3">subsp. vulgare</strain>
    </source>
</reference>
<evidence type="ECO:0008006" key="5">
    <source>
        <dbReference type="Google" id="ProtNLM"/>
    </source>
</evidence>
<dbReference type="InterPro" id="IPR005135">
    <property type="entry name" value="Endo/exonuclease/phosphatase"/>
</dbReference>
<dbReference type="GO" id="GO:0003824">
    <property type="term" value="F:catalytic activity"/>
    <property type="evidence" value="ECO:0007669"/>
    <property type="project" value="InterPro"/>
</dbReference>
<dbReference type="Proteomes" id="UP000011116">
    <property type="component" value="Chromosome 6H"/>
</dbReference>
<dbReference type="Gramene" id="HORVU.MOREX.r3.6HG0574920.1">
    <property type="protein sequence ID" value="HORVU.MOREX.r3.6HG0574920.1.CDS1"/>
    <property type="gene ID" value="HORVU.MOREX.r3.6HG0574920"/>
</dbReference>
<dbReference type="PANTHER" id="PTHR46890:SF48">
    <property type="entry name" value="RNA-DIRECTED DNA POLYMERASE"/>
    <property type="match status" value="1"/>
</dbReference>
<dbReference type="InterPro" id="IPR043502">
    <property type="entry name" value="DNA/RNA_pol_sf"/>
</dbReference>
<dbReference type="PANTHER" id="PTHR46890">
    <property type="entry name" value="NON-LTR RETROLELEMENT REVERSE TRANSCRIPTASE-LIKE PROTEIN-RELATED"/>
    <property type="match status" value="1"/>
</dbReference>
<reference evidence="4" key="1">
    <citation type="journal article" date="2012" name="Nature">
        <title>A physical, genetic and functional sequence assembly of the barley genome.</title>
        <authorList>
            <consortium name="The International Barley Genome Sequencing Consortium"/>
            <person name="Mayer K.F."/>
            <person name="Waugh R."/>
            <person name="Brown J.W."/>
            <person name="Schulman A."/>
            <person name="Langridge P."/>
            <person name="Platzer M."/>
            <person name="Fincher G.B."/>
            <person name="Muehlbauer G.J."/>
            <person name="Sato K."/>
            <person name="Close T.J."/>
            <person name="Wise R.P."/>
            <person name="Stein N."/>
        </authorList>
    </citation>
    <scope>NUCLEOTIDE SEQUENCE [LARGE SCALE GENOMIC DNA]</scope>
    <source>
        <strain evidence="4">cv. Morex</strain>
    </source>
</reference>
<proteinExistence type="predicted"/>
<evidence type="ECO:0000313" key="4">
    <source>
        <dbReference type="Proteomes" id="UP000011116"/>
    </source>
</evidence>
<dbReference type="InterPro" id="IPR000477">
    <property type="entry name" value="RT_dom"/>
</dbReference>
<dbReference type="InterPro" id="IPR036691">
    <property type="entry name" value="Endo/exonu/phosph_ase_sf"/>
</dbReference>
<evidence type="ECO:0000259" key="1">
    <source>
        <dbReference type="Pfam" id="PF00078"/>
    </source>
</evidence>
<dbReference type="SMR" id="A0A8I7BGU3"/>
<dbReference type="Pfam" id="PF00078">
    <property type="entry name" value="RVT_1"/>
    <property type="match status" value="1"/>
</dbReference>
<dbReference type="InterPro" id="IPR052343">
    <property type="entry name" value="Retrotransposon-Effector_Assoc"/>
</dbReference>
<protein>
    <recommendedName>
        <fullName evidence="5">Reverse transcriptase domain-containing protein</fullName>
    </recommendedName>
</protein>
<dbReference type="SUPFAM" id="SSF56219">
    <property type="entry name" value="DNase I-like"/>
    <property type="match status" value="1"/>
</dbReference>
<dbReference type="AlphaFoldDB" id="A0A8I7BGU3"/>
<dbReference type="CDD" id="cd01650">
    <property type="entry name" value="RT_nLTR_like"/>
    <property type="match status" value="1"/>
</dbReference>
<reference evidence="3" key="2">
    <citation type="submission" date="2020-10" db="EMBL/GenBank/DDBJ databases">
        <authorList>
            <person name="Scholz U."/>
            <person name="Mascher M."/>
            <person name="Fiebig A."/>
        </authorList>
    </citation>
    <scope>NUCLEOTIDE SEQUENCE [LARGE SCALE GENOMIC DNA]</scope>
    <source>
        <strain evidence="3">cv. Morex</strain>
    </source>
</reference>